<evidence type="ECO:0000256" key="1">
    <source>
        <dbReference type="SAM" id="Phobius"/>
    </source>
</evidence>
<reference evidence="3" key="1">
    <citation type="journal article" date="2013" name="Genome Biol.">
        <title>Draft genome of the mountain pine beetle, Dendroctonus ponderosae Hopkins, a major forest pest.</title>
        <authorList>
            <person name="Keeling C.I."/>
            <person name="Yuen M.M."/>
            <person name="Liao N.Y."/>
            <person name="Docking T.R."/>
            <person name="Chan S.K."/>
            <person name="Taylor G.A."/>
            <person name="Palmquist D.L."/>
            <person name="Jackman S.D."/>
            <person name="Nguyen A."/>
            <person name="Li M."/>
            <person name="Henderson H."/>
            <person name="Janes J.K."/>
            <person name="Zhao Y."/>
            <person name="Pandoh P."/>
            <person name="Moore R."/>
            <person name="Sperling F.A."/>
            <person name="Huber D.P."/>
            <person name="Birol I."/>
            <person name="Jones S.J."/>
            <person name="Bohlmann J."/>
        </authorList>
    </citation>
    <scope>NUCLEOTIDE SEQUENCE</scope>
</reference>
<evidence type="ECO:0008006" key="4">
    <source>
        <dbReference type="Google" id="ProtNLM"/>
    </source>
</evidence>
<accession>A0AAR5Q2E6</accession>
<feature type="transmembrane region" description="Helical" evidence="1">
    <location>
        <begin position="64"/>
        <end position="93"/>
    </location>
</feature>
<organism evidence="2 3">
    <name type="scientific">Dendroctonus ponderosae</name>
    <name type="common">Mountain pine beetle</name>
    <dbReference type="NCBI Taxonomy" id="77166"/>
    <lineage>
        <taxon>Eukaryota</taxon>
        <taxon>Metazoa</taxon>
        <taxon>Ecdysozoa</taxon>
        <taxon>Arthropoda</taxon>
        <taxon>Hexapoda</taxon>
        <taxon>Insecta</taxon>
        <taxon>Pterygota</taxon>
        <taxon>Neoptera</taxon>
        <taxon>Endopterygota</taxon>
        <taxon>Coleoptera</taxon>
        <taxon>Polyphaga</taxon>
        <taxon>Cucujiformia</taxon>
        <taxon>Curculionidae</taxon>
        <taxon>Scolytinae</taxon>
        <taxon>Dendroctonus</taxon>
    </lineage>
</organism>
<evidence type="ECO:0000313" key="3">
    <source>
        <dbReference type="Proteomes" id="UP000019118"/>
    </source>
</evidence>
<evidence type="ECO:0000313" key="2">
    <source>
        <dbReference type="EnsemblMetazoa" id="XP_019767413.1"/>
    </source>
</evidence>
<feature type="transmembrane region" description="Helical" evidence="1">
    <location>
        <begin position="113"/>
        <end position="135"/>
    </location>
</feature>
<proteinExistence type="predicted"/>
<keyword evidence="1" id="KW-1133">Transmembrane helix</keyword>
<dbReference type="EnsemblMetazoa" id="XM_019911854.1">
    <property type="protein sequence ID" value="XP_019767413.1"/>
    <property type="gene ID" value="LOC109542575"/>
</dbReference>
<sequence length="178" mass="20083">MDSLALKNHHVRYFSILHLGSGRWGTCNSSRINGAYFFTDSIIYEDKKHGEKPPKVPVPKDKYLICHIVFFLIGVSHFLPISFLAAANNFWLYKFKDPLDENTSAENRTTLQTYFASATLIANTVPAFIFGLFNIIGGQKFKITNRFLLTLGIELMVFTLITISATINTDNPTPMILS</sequence>
<reference evidence="2" key="2">
    <citation type="submission" date="2024-08" db="UniProtKB">
        <authorList>
            <consortium name="EnsemblMetazoa"/>
        </authorList>
    </citation>
    <scope>IDENTIFICATION</scope>
</reference>
<keyword evidence="3" id="KW-1185">Reference proteome</keyword>
<keyword evidence="1" id="KW-0472">Membrane</keyword>
<dbReference type="Proteomes" id="UP000019118">
    <property type="component" value="Unassembled WGS sequence"/>
</dbReference>
<keyword evidence="1" id="KW-0812">Transmembrane</keyword>
<name>A0AAR5Q2E6_DENPD</name>
<feature type="transmembrane region" description="Helical" evidence="1">
    <location>
        <begin position="147"/>
        <end position="167"/>
    </location>
</feature>
<protein>
    <recommendedName>
        <fullName evidence="4">Major facilitator superfamily associated domain-containing protein</fullName>
    </recommendedName>
</protein>
<dbReference type="AlphaFoldDB" id="A0AAR5Q2E6"/>